<comment type="caution">
    <text evidence="1">The sequence shown here is derived from an EMBL/GenBank/DDBJ whole genome shotgun (WGS) entry which is preliminary data.</text>
</comment>
<gene>
    <name evidence="1" type="ORF">WOA13_01005</name>
</gene>
<reference evidence="1 2" key="1">
    <citation type="submission" date="2024-04" db="EMBL/GenBank/DDBJ databases">
        <title>Methanococcoides sp. LMO-2.</title>
        <authorList>
            <person name="Liang L."/>
        </authorList>
    </citation>
    <scope>NUCLEOTIDE SEQUENCE [LARGE SCALE GENOMIC DNA]</scope>
    <source>
        <strain evidence="1 2">LMO-2</strain>
    </source>
</reference>
<proteinExistence type="predicted"/>
<organism evidence="1 2">
    <name type="scientific">Methanococcoides cohabitans</name>
    <dbReference type="NCBI Taxonomy" id="3136559"/>
    <lineage>
        <taxon>Archaea</taxon>
        <taxon>Methanobacteriati</taxon>
        <taxon>Methanobacteriota</taxon>
        <taxon>Stenosarchaea group</taxon>
        <taxon>Methanomicrobia</taxon>
        <taxon>Methanosarcinales</taxon>
        <taxon>Methanosarcinaceae</taxon>
        <taxon>Methanococcoides</taxon>
    </lineage>
</organism>
<keyword evidence="2" id="KW-1185">Reference proteome</keyword>
<sequence length="105" mass="11442">MKLYVICTCGEKIYLEFDSPIRLRSDLNSYMTVKCPRCRNRRRITNRNVYAEKSSSDATTGAIIGGLIGLLAGPEGALIGAGLGSLIGADSNKNDDNAVRRFNRS</sequence>
<dbReference type="RefSeq" id="WP_342126141.1">
    <property type="nucleotide sequence ID" value="NZ_JBCAUS010000002.1"/>
</dbReference>
<dbReference type="EMBL" id="JBCAUS010000002">
    <property type="protein sequence ID" value="MEL4304416.1"/>
    <property type="molecule type" value="Genomic_DNA"/>
</dbReference>
<evidence type="ECO:0000313" key="2">
    <source>
        <dbReference type="Proteomes" id="UP001396646"/>
    </source>
</evidence>
<name>A0ABU9KPV7_9EURY</name>
<dbReference type="Proteomes" id="UP001396646">
    <property type="component" value="Unassembled WGS sequence"/>
</dbReference>
<protein>
    <submittedName>
        <fullName evidence="1">Glycine zipper family protein</fullName>
    </submittedName>
</protein>
<accession>A0ABU9KPV7</accession>
<evidence type="ECO:0000313" key="1">
    <source>
        <dbReference type="EMBL" id="MEL4304416.1"/>
    </source>
</evidence>